<name>A0A923KV06_9FIRM</name>
<evidence type="ECO:0000313" key="3">
    <source>
        <dbReference type="Proteomes" id="UP000659630"/>
    </source>
</evidence>
<gene>
    <name evidence="2" type="ORF">H8S23_01980</name>
</gene>
<dbReference type="PANTHER" id="PTHR30619:SF1">
    <property type="entry name" value="RECOMBINATION PROTEIN 2"/>
    <property type="match status" value="1"/>
</dbReference>
<dbReference type="EMBL" id="JACONZ010000001">
    <property type="protein sequence ID" value="MBC5580266.1"/>
    <property type="molecule type" value="Genomic_DNA"/>
</dbReference>
<dbReference type="SMART" id="SM00849">
    <property type="entry name" value="Lactamase_B"/>
    <property type="match status" value="1"/>
</dbReference>
<dbReference type="PANTHER" id="PTHR30619">
    <property type="entry name" value="DNA INTERNALIZATION/COMPETENCE PROTEIN COMEC/REC2"/>
    <property type="match status" value="1"/>
</dbReference>
<dbReference type="RefSeq" id="WP_186886630.1">
    <property type="nucleotide sequence ID" value="NZ_JACONZ010000001.1"/>
</dbReference>
<dbReference type="InterPro" id="IPR035681">
    <property type="entry name" value="ComA-like_MBL"/>
</dbReference>
<organism evidence="2 3">
    <name type="scientific">Anaerofilum hominis</name>
    <dbReference type="NCBI Taxonomy" id="2763016"/>
    <lineage>
        <taxon>Bacteria</taxon>
        <taxon>Bacillati</taxon>
        <taxon>Bacillota</taxon>
        <taxon>Clostridia</taxon>
        <taxon>Eubacteriales</taxon>
        <taxon>Oscillospiraceae</taxon>
        <taxon>Anaerofilum</taxon>
    </lineage>
</organism>
<evidence type="ECO:0000259" key="1">
    <source>
        <dbReference type="SMART" id="SM00849"/>
    </source>
</evidence>
<dbReference type="InterPro" id="IPR001279">
    <property type="entry name" value="Metallo-B-lactamas"/>
</dbReference>
<keyword evidence="3" id="KW-1185">Reference proteome</keyword>
<protein>
    <submittedName>
        <fullName evidence="2">MBL fold metallo-hydrolase</fullName>
    </submittedName>
</protein>
<sequence length="328" mass="35279">MARRRGRRTKKQERVSRYAGLALAALLFAFCCVVTAGEHYGWPTPRWSEVEAWFGVADAPAAVTDGDTELHFIDVGQADATLIRQGDEYALIDAGDLGGGDRLVEYLKTAGVQRLRCVVMTHPHADHIGGMPEVLQNFPVDEFILPDLGLMKNLSTSDVLARTLEALKDQQENGCTVTAAARGQEIKVGAGTLKVLLAGVETDNANDLSVCVKFSADGLSCLFTGDGEGPVEKELLAVEPNLRADIFQAGHHGSTTSNGKKLLAAVRPQYIVISCGQDNSYGHPHAEVLRRFEQTGAEICRTDQQGSVVFSVAKNGEVSVRTARESGD</sequence>
<accession>A0A923KV06</accession>
<dbReference type="SUPFAM" id="SSF56281">
    <property type="entry name" value="Metallo-hydrolase/oxidoreductase"/>
    <property type="match status" value="1"/>
</dbReference>
<comment type="caution">
    <text evidence="2">The sequence shown here is derived from an EMBL/GenBank/DDBJ whole genome shotgun (WGS) entry which is preliminary data.</text>
</comment>
<dbReference type="InterPro" id="IPR036866">
    <property type="entry name" value="RibonucZ/Hydroxyglut_hydro"/>
</dbReference>
<dbReference type="AlphaFoldDB" id="A0A923KV06"/>
<proteinExistence type="predicted"/>
<dbReference type="Pfam" id="PF00753">
    <property type="entry name" value="Lactamase_B"/>
    <property type="match status" value="1"/>
</dbReference>
<dbReference type="Gene3D" id="3.60.15.10">
    <property type="entry name" value="Ribonuclease Z/Hydroxyacylglutathione hydrolase-like"/>
    <property type="match status" value="1"/>
</dbReference>
<dbReference type="CDD" id="cd07731">
    <property type="entry name" value="ComA-like_MBL-fold"/>
    <property type="match status" value="1"/>
</dbReference>
<dbReference type="Proteomes" id="UP000659630">
    <property type="component" value="Unassembled WGS sequence"/>
</dbReference>
<dbReference type="InterPro" id="IPR052159">
    <property type="entry name" value="Competence_DNA_uptake"/>
</dbReference>
<evidence type="ECO:0000313" key="2">
    <source>
        <dbReference type="EMBL" id="MBC5580266.1"/>
    </source>
</evidence>
<feature type="domain" description="Metallo-beta-lactamase" evidence="1">
    <location>
        <begin position="77"/>
        <end position="277"/>
    </location>
</feature>
<reference evidence="2" key="1">
    <citation type="submission" date="2020-08" db="EMBL/GenBank/DDBJ databases">
        <title>Genome public.</title>
        <authorList>
            <person name="Liu C."/>
            <person name="Sun Q."/>
        </authorList>
    </citation>
    <scope>NUCLEOTIDE SEQUENCE</scope>
    <source>
        <strain evidence="2">BX8</strain>
    </source>
</reference>